<dbReference type="RefSeq" id="WP_042562336.1">
    <property type="nucleotide sequence ID" value="NZ_CP009997.1"/>
</dbReference>
<sequence length="205" mass="23797">MSIDIGSYGPLNSNHVKRINETIHKALNEHPRTMVLRVDLRFPDNFQDDSTVITRFIASLKAQVEADMQRRADSGHRVHLCKIRYIWARESNEFEKKHYHVALCFNKDTYAYPGSYFTTTGEYIHNLSVMVMEAWVRALNLNECSNYQQFYPLVHFPAKCCYHVNAKKGSDDPAYKEAINSVLYLAKLYSKDSSDGYRNFGCSQY</sequence>
<name>A0ABN4FK12_9GAMM</name>
<evidence type="ECO:0000313" key="3">
    <source>
        <dbReference type="Proteomes" id="UP000031883"/>
    </source>
</evidence>
<evidence type="ECO:0000313" key="2">
    <source>
        <dbReference type="EMBL" id="AJJ37221.1"/>
    </source>
</evidence>
<accession>A0ABN4FK12</accession>
<evidence type="ECO:0000259" key="1">
    <source>
        <dbReference type="Pfam" id="PF11726"/>
    </source>
</evidence>
<protein>
    <recommendedName>
        <fullName evidence="1">YagK/YfjJ C-terminal domain-containing protein</fullName>
    </recommendedName>
</protein>
<proteinExistence type="predicted"/>
<dbReference type="Pfam" id="PF11726">
    <property type="entry name" value="YagK_YfjJ_C"/>
    <property type="match status" value="1"/>
</dbReference>
<organism evidence="2 3">
    <name type="scientific">Yersinia rochesterensis</name>
    <dbReference type="NCBI Taxonomy" id="1604335"/>
    <lineage>
        <taxon>Bacteria</taxon>
        <taxon>Pseudomonadati</taxon>
        <taxon>Pseudomonadota</taxon>
        <taxon>Gammaproteobacteria</taxon>
        <taxon>Enterobacterales</taxon>
        <taxon>Yersiniaceae</taxon>
        <taxon>Yersinia</taxon>
    </lineage>
</organism>
<dbReference type="Proteomes" id="UP000031883">
    <property type="component" value="Chromosome"/>
</dbReference>
<dbReference type="EMBL" id="CP009997">
    <property type="protein sequence ID" value="AJJ37221.1"/>
    <property type="molecule type" value="Genomic_DNA"/>
</dbReference>
<gene>
    <name evidence="2" type="ORF">CH54_1529</name>
</gene>
<feature type="domain" description="YagK/YfjJ C-terminal" evidence="1">
    <location>
        <begin position="27"/>
        <end position="203"/>
    </location>
</feature>
<keyword evidence="3" id="KW-1185">Reference proteome</keyword>
<reference evidence="2 3" key="1">
    <citation type="journal article" date="2015" name="Genome Announc.">
        <title>Thirty-Two Complete Genome Assemblies of Nine Yersinia Species, Including Y. pestis, Y. pseudotuberculosis, and Y. enterocolitica.</title>
        <authorList>
            <person name="Johnson S.L."/>
            <person name="Daligault H.E."/>
            <person name="Davenport K.W."/>
            <person name="Jaissle J."/>
            <person name="Frey K.G."/>
            <person name="Ladner J.T."/>
            <person name="Broomall S.M."/>
            <person name="Bishop-Lilly K.A."/>
            <person name="Bruce D.C."/>
            <person name="Coyne S.R."/>
            <person name="Gibbons H.S."/>
            <person name="Lo C.C."/>
            <person name="Munk A.C."/>
            <person name="Rosenzweig C.N."/>
            <person name="Koroleva G.I."/>
            <person name="Palacios G.F."/>
            <person name="Redden C.L."/>
            <person name="Xu Y."/>
            <person name="Minogue T.D."/>
            <person name="Chain P.S."/>
        </authorList>
    </citation>
    <scope>NUCLEOTIDE SEQUENCE [LARGE SCALE GENOMIC DNA]</scope>
    <source>
        <strain evidence="2 3">Y231</strain>
    </source>
</reference>
<dbReference type="InterPro" id="IPR057271">
    <property type="entry name" value="YagK_YfjJ_C"/>
</dbReference>